<keyword evidence="3" id="KW-0813">Transport</keyword>
<dbReference type="PRINTS" id="PR00019">
    <property type="entry name" value="LEURICHRPT"/>
</dbReference>
<evidence type="ECO:0000256" key="2">
    <source>
        <dbReference type="ARBA" id="ARBA00009285"/>
    </source>
</evidence>
<reference evidence="8 9" key="1">
    <citation type="submission" date="2023-11" db="EMBL/GenBank/DDBJ databases">
        <authorList>
            <person name="Okamura Y."/>
        </authorList>
    </citation>
    <scope>NUCLEOTIDE SEQUENCE [LARGE SCALE GENOMIC DNA]</scope>
</reference>
<feature type="compositionally biased region" description="Basic and acidic residues" evidence="6">
    <location>
        <begin position="323"/>
        <end position="333"/>
    </location>
</feature>
<dbReference type="PANTHER" id="PTHR10662:SF22">
    <property type="entry name" value="NUCLEAR RNA EXPORT FACTOR 1"/>
    <property type="match status" value="1"/>
</dbReference>
<accession>A0AAV1J5I8</accession>
<dbReference type="PANTHER" id="PTHR10662">
    <property type="entry name" value="NUCLEAR RNA EXPORT FACTOR"/>
    <property type="match status" value="1"/>
</dbReference>
<name>A0AAV1J5I8_9NEOP</name>
<dbReference type="Pfam" id="PF22602">
    <property type="entry name" value="NXF_NTF2"/>
    <property type="match status" value="1"/>
</dbReference>
<feature type="region of interest" description="Disordered" evidence="6">
    <location>
        <begin position="1"/>
        <end position="59"/>
    </location>
</feature>
<dbReference type="EMBL" id="CAVLEF010000004">
    <property type="protein sequence ID" value="CAK1543250.1"/>
    <property type="molecule type" value="Genomic_DNA"/>
</dbReference>
<feature type="region of interest" description="Disordered" evidence="6">
    <location>
        <begin position="323"/>
        <end position="343"/>
    </location>
</feature>
<feature type="compositionally biased region" description="Basic residues" evidence="6">
    <location>
        <begin position="10"/>
        <end position="23"/>
    </location>
</feature>
<dbReference type="Proteomes" id="UP001497472">
    <property type="component" value="Unassembled WGS sequence"/>
</dbReference>
<evidence type="ECO:0000313" key="8">
    <source>
        <dbReference type="EMBL" id="CAK1543250.1"/>
    </source>
</evidence>
<dbReference type="InterPro" id="IPR018222">
    <property type="entry name" value="Nuclear_transport_factor_2_euk"/>
</dbReference>
<gene>
    <name evidence="8" type="ORF">LNINA_LOCUS3078</name>
</gene>
<dbReference type="SUPFAM" id="SSF52058">
    <property type="entry name" value="L domain-like"/>
    <property type="match status" value="1"/>
</dbReference>
<dbReference type="InterPro" id="IPR057125">
    <property type="entry name" value="NXF1/2/3/5-like_LRR"/>
</dbReference>
<proteinExistence type="inferred from homology"/>
<evidence type="ECO:0000259" key="7">
    <source>
        <dbReference type="PROSITE" id="PS50177"/>
    </source>
</evidence>
<dbReference type="InterPro" id="IPR001611">
    <property type="entry name" value="Leu-rich_rpt"/>
</dbReference>
<sequence>MPNDTETTKLKKKRVRSKRKRFVSKNLKWTRGDAQVPGNTFVNSENSTLIQDSETSNEKFNISQRIETDELAKKNSDPPETIESTKPEVKQIETLPVRNIQTIESVQKGKIKKDTGYTRNIQIHMNNADKPKGKPIPYITNRSKGIPNSFLRVQNITAIVPQNTVGQESTLTKKHEPVWSLNNLTENDSTSKEPLRDSIPTYSQASLGQLSTIYGQAVPMNNQPMPVFVPPTHQMLGLHQQIINQPAGMFGQPMQMYAQPTQLYNQQMTPNFTYSTPVFEPAQPTQHMYVAPNAMLVDVDNNMIATPKEQYSPTDIYNNINEEVKDNDNDSTKSDSPVFSENKKKRLSAFDRLGPQTSSKKPMLTINLCLGKDSPTREVVDKTKHLPVYERDDIMTSTDPTVVKFRYCWPWKGSIPLKRSVTHRSSKTVMMMEKEQVEEEYKNDNVFMIVSVKGYPPSWTKENVLDTILENLKDLSFIPCFIEFSIQECKFLVNRCRAALLALHYLGFSIRTGDVELTITISVTLMNTKQLEYIPRLVIRNRLQNLCLDDKKKANLKEFTLKSDVSNFIYFPLNRLSNQGELMDLVHGLNWDYLQDLDLSYNRLTSIKGFNLLERLPKLQHLNLSHNLLDDVKILLPLRGLLLKTLWLENNPLCLNYVDGDYYIKVIKTLFPCLRELDGVFIPRRGEMPKFIQHYCLQDARPMIEDFLEIYFRLLDLDPDQRNAIEGLYHKDAMLTVTSRKKLRYSQDYSQLRHLFLRNRCIEEGNLDYVLGPEKISKLILKWPTLQHDPHSCTVDVLMHNKSSTLLRVTGILKIRATCLADDEQLISFTRTVLLVCEDDLEYKIKNEMLYFDEPNKEIADNSFRVAIVSDIFNNFYYF</sequence>
<dbReference type="InterPro" id="IPR002075">
    <property type="entry name" value="NTF2_dom"/>
</dbReference>
<keyword evidence="9" id="KW-1185">Reference proteome</keyword>
<evidence type="ECO:0000256" key="3">
    <source>
        <dbReference type="ARBA" id="ARBA00022448"/>
    </source>
</evidence>
<evidence type="ECO:0000256" key="1">
    <source>
        <dbReference type="ARBA" id="ARBA00004123"/>
    </source>
</evidence>
<dbReference type="InterPro" id="IPR030217">
    <property type="entry name" value="NXF_fam"/>
</dbReference>
<dbReference type="Pfam" id="PF24048">
    <property type="entry name" value="LRR_NXF1-5"/>
    <property type="match status" value="1"/>
</dbReference>
<keyword evidence="4" id="KW-0509">mRNA transport</keyword>
<dbReference type="PROSITE" id="PS50177">
    <property type="entry name" value="NTF2_DOMAIN"/>
    <property type="match status" value="1"/>
</dbReference>
<comment type="subcellular location">
    <subcellularLocation>
        <location evidence="1">Nucleus</location>
    </subcellularLocation>
</comment>
<evidence type="ECO:0000256" key="6">
    <source>
        <dbReference type="SAM" id="MobiDB-lite"/>
    </source>
</evidence>
<dbReference type="AlphaFoldDB" id="A0AAV1J5I8"/>
<dbReference type="SUPFAM" id="SSF54427">
    <property type="entry name" value="NTF2-like"/>
    <property type="match status" value="1"/>
</dbReference>
<comment type="similarity">
    <text evidence="2">Belongs to the NXF family.</text>
</comment>
<feature type="domain" description="NTF2" evidence="7">
    <location>
        <begin position="703"/>
        <end position="852"/>
    </location>
</feature>
<protein>
    <recommendedName>
        <fullName evidence="7">NTF2 domain-containing protein</fullName>
    </recommendedName>
</protein>
<evidence type="ECO:0000256" key="4">
    <source>
        <dbReference type="ARBA" id="ARBA00022816"/>
    </source>
</evidence>
<dbReference type="Gene3D" id="3.10.450.50">
    <property type="match status" value="1"/>
</dbReference>
<comment type="caution">
    <text evidence="8">The sequence shown here is derived from an EMBL/GenBank/DDBJ whole genome shotgun (WGS) entry which is preliminary data.</text>
</comment>
<evidence type="ECO:0000256" key="5">
    <source>
        <dbReference type="ARBA" id="ARBA00023242"/>
    </source>
</evidence>
<feature type="compositionally biased region" description="Polar residues" evidence="6">
    <location>
        <begin position="37"/>
        <end position="59"/>
    </location>
</feature>
<dbReference type="GO" id="GO:0016973">
    <property type="term" value="P:poly(A)+ mRNA export from nucleus"/>
    <property type="evidence" value="ECO:0007669"/>
    <property type="project" value="TreeGrafter"/>
</dbReference>
<dbReference type="GO" id="GO:0005634">
    <property type="term" value="C:nucleus"/>
    <property type="evidence" value="ECO:0007669"/>
    <property type="project" value="UniProtKB-SubCell"/>
</dbReference>
<dbReference type="PROSITE" id="PS51450">
    <property type="entry name" value="LRR"/>
    <property type="match status" value="2"/>
</dbReference>
<keyword evidence="5" id="KW-0539">Nucleus</keyword>
<evidence type="ECO:0000313" key="9">
    <source>
        <dbReference type="Proteomes" id="UP001497472"/>
    </source>
</evidence>
<dbReference type="Gene3D" id="3.80.10.10">
    <property type="entry name" value="Ribonuclease Inhibitor"/>
    <property type="match status" value="1"/>
</dbReference>
<organism evidence="8 9">
    <name type="scientific">Leptosia nina</name>
    <dbReference type="NCBI Taxonomy" id="320188"/>
    <lineage>
        <taxon>Eukaryota</taxon>
        <taxon>Metazoa</taxon>
        <taxon>Ecdysozoa</taxon>
        <taxon>Arthropoda</taxon>
        <taxon>Hexapoda</taxon>
        <taxon>Insecta</taxon>
        <taxon>Pterygota</taxon>
        <taxon>Neoptera</taxon>
        <taxon>Endopterygota</taxon>
        <taxon>Lepidoptera</taxon>
        <taxon>Glossata</taxon>
        <taxon>Ditrysia</taxon>
        <taxon>Papilionoidea</taxon>
        <taxon>Pieridae</taxon>
        <taxon>Pierinae</taxon>
        <taxon>Leptosia</taxon>
    </lineage>
</organism>
<dbReference type="InterPro" id="IPR032675">
    <property type="entry name" value="LRR_dom_sf"/>
</dbReference>
<dbReference type="CDD" id="cd00531">
    <property type="entry name" value="NTF2_like"/>
    <property type="match status" value="1"/>
</dbReference>
<dbReference type="GO" id="GO:0003723">
    <property type="term" value="F:RNA binding"/>
    <property type="evidence" value="ECO:0007669"/>
    <property type="project" value="TreeGrafter"/>
</dbReference>
<dbReference type="InterPro" id="IPR032710">
    <property type="entry name" value="NTF2-like_dom_sf"/>
</dbReference>